<dbReference type="InterPro" id="IPR003196">
    <property type="entry name" value="TFIIF_beta"/>
</dbReference>
<dbReference type="InterPro" id="IPR011039">
    <property type="entry name" value="TFIIF_interaction"/>
</dbReference>
<evidence type="ECO:0000313" key="10">
    <source>
        <dbReference type="Proteomes" id="UP000824890"/>
    </source>
</evidence>
<keyword evidence="6" id="KW-0539">Nucleus</keyword>
<evidence type="ECO:0000259" key="8">
    <source>
        <dbReference type="Pfam" id="PF02270"/>
    </source>
</evidence>
<comment type="subcellular location">
    <subcellularLocation>
        <location evidence="1">Nucleus</location>
    </subcellularLocation>
</comment>
<dbReference type="PANTHER" id="PTHR10445">
    <property type="entry name" value="GENERAL TRANSCRIPTION FACTOR IIF SUBUNIT 2"/>
    <property type="match status" value="1"/>
</dbReference>
<dbReference type="SUPFAM" id="SSF46785">
    <property type="entry name" value="Winged helix' DNA-binding domain"/>
    <property type="match status" value="1"/>
</dbReference>
<evidence type="ECO:0000256" key="2">
    <source>
        <dbReference type="ARBA" id="ARBA00009543"/>
    </source>
</evidence>
<feature type="coiled-coil region" evidence="7">
    <location>
        <begin position="3"/>
        <end position="45"/>
    </location>
</feature>
<feature type="domain" description="TFIIF beta subunit HTH" evidence="8">
    <location>
        <begin position="216"/>
        <end position="276"/>
    </location>
</feature>
<evidence type="ECO:0000313" key="9">
    <source>
        <dbReference type="EMBL" id="KAH0877947.1"/>
    </source>
</evidence>
<comment type="caution">
    <text evidence="9">The sequence shown here is derived from an EMBL/GenBank/DDBJ whole genome shotgun (WGS) entry which is preliminary data.</text>
</comment>
<evidence type="ECO:0000256" key="4">
    <source>
        <dbReference type="ARBA" id="ARBA00023125"/>
    </source>
</evidence>
<dbReference type="Pfam" id="PF02270">
    <property type="entry name" value="TFIIF_beta"/>
    <property type="match status" value="1"/>
</dbReference>
<keyword evidence="7" id="KW-0175">Coiled coil</keyword>
<evidence type="ECO:0000256" key="3">
    <source>
        <dbReference type="ARBA" id="ARBA00023015"/>
    </source>
</evidence>
<proteinExistence type="inferred from homology"/>
<keyword evidence="10" id="KW-1185">Reference proteome</keyword>
<keyword evidence="3" id="KW-0805">Transcription regulation</keyword>
<gene>
    <name evidence="9" type="ORF">HID58_065341</name>
</gene>
<keyword evidence="4" id="KW-0238">DNA-binding</keyword>
<dbReference type="EMBL" id="JAGKQM010000015">
    <property type="protein sequence ID" value="KAH0877947.1"/>
    <property type="molecule type" value="Genomic_DNA"/>
</dbReference>
<evidence type="ECO:0000256" key="5">
    <source>
        <dbReference type="ARBA" id="ARBA00023163"/>
    </source>
</evidence>
<accession>A0ABQ7ZCJ8</accession>
<dbReference type="PANTHER" id="PTHR10445:SF6">
    <property type="entry name" value="GENOME ASSEMBLY, CHROMOSOME: A06"/>
    <property type="match status" value="1"/>
</dbReference>
<evidence type="ECO:0000256" key="1">
    <source>
        <dbReference type="ARBA" id="ARBA00004123"/>
    </source>
</evidence>
<dbReference type="Proteomes" id="UP000824890">
    <property type="component" value="Unassembled WGS sequence"/>
</dbReference>
<evidence type="ECO:0000256" key="6">
    <source>
        <dbReference type="ARBA" id="ARBA00023242"/>
    </source>
</evidence>
<keyword evidence="5" id="KW-0804">Transcription</keyword>
<reference evidence="9 10" key="1">
    <citation type="submission" date="2021-05" db="EMBL/GenBank/DDBJ databases">
        <title>Genome Assembly of Synthetic Allotetraploid Brassica napus Reveals Homoeologous Exchanges between Subgenomes.</title>
        <authorList>
            <person name="Davis J.T."/>
        </authorList>
    </citation>
    <scope>NUCLEOTIDE SEQUENCE [LARGE SCALE GENOMIC DNA]</scope>
    <source>
        <strain evidence="10">cv. Da-Ae</strain>
        <tissue evidence="9">Seedling</tissue>
    </source>
</reference>
<dbReference type="InterPro" id="IPR036388">
    <property type="entry name" value="WH-like_DNA-bd_sf"/>
</dbReference>
<dbReference type="SUPFAM" id="SSF50916">
    <property type="entry name" value="Rap30/74 interaction domains"/>
    <property type="match status" value="1"/>
</dbReference>
<dbReference type="Gene3D" id="1.10.10.10">
    <property type="entry name" value="Winged helix-like DNA-binding domain superfamily/Winged helix DNA-binding domain"/>
    <property type="match status" value="1"/>
</dbReference>
<sequence>MGISEMQKKKKIQRKKLHEEEKILSEEIERLMELAVEEFQELETEKADEMVLLMKCPPRVDKAWRQLSSSYSSQELVLVAKYRESVDLLLPDLSPELRMEMASAELCNISKLYSVNKSKDFVGPVSLFSESNQGKLAVEGTVTHKLDMRPHDCIEEYGKLLRQRNKKPVAENRRIQVKLLSLKSLLKVIDDRRGEHMMPKPPLVTEKLKRREKRTRSDRSEVEAKMFQLFEREPKWTLRQLVIKINQPEIFLKEILKELCVYSRSGHSYELKPEYKRST</sequence>
<comment type="similarity">
    <text evidence="2">Belongs to the TFIIF beta subunit family.</text>
</comment>
<name>A0ABQ7ZCJ8_BRANA</name>
<dbReference type="InterPro" id="IPR040450">
    <property type="entry name" value="TFIIF_beta_HTH"/>
</dbReference>
<evidence type="ECO:0000256" key="7">
    <source>
        <dbReference type="SAM" id="Coils"/>
    </source>
</evidence>
<protein>
    <recommendedName>
        <fullName evidence="8">TFIIF beta subunit HTH domain-containing protein</fullName>
    </recommendedName>
</protein>
<organism evidence="9 10">
    <name type="scientific">Brassica napus</name>
    <name type="common">Rape</name>
    <dbReference type="NCBI Taxonomy" id="3708"/>
    <lineage>
        <taxon>Eukaryota</taxon>
        <taxon>Viridiplantae</taxon>
        <taxon>Streptophyta</taxon>
        <taxon>Embryophyta</taxon>
        <taxon>Tracheophyta</taxon>
        <taxon>Spermatophyta</taxon>
        <taxon>Magnoliopsida</taxon>
        <taxon>eudicotyledons</taxon>
        <taxon>Gunneridae</taxon>
        <taxon>Pentapetalae</taxon>
        <taxon>rosids</taxon>
        <taxon>malvids</taxon>
        <taxon>Brassicales</taxon>
        <taxon>Brassicaceae</taxon>
        <taxon>Brassiceae</taxon>
        <taxon>Brassica</taxon>
    </lineage>
</organism>
<dbReference type="InterPro" id="IPR036390">
    <property type="entry name" value="WH_DNA-bd_sf"/>
</dbReference>